<comment type="caution">
    <text evidence="3">The sequence shown here is derived from an EMBL/GenBank/DDBJ whole genome shotgun (WGS) entry which is preliminary data.</text>
</comment>
<protein>
    <submittedName>
        <fullName evidence="3">Uncharacterized protein</fullName>
    </submittedName>
</protein>
<dbReference type="AlphaFoldDB" id="A0A1W0WE44"/>
<sequence length="221" mass="25733">MSNPNFQYEQQQQQQQQQQREGYVQEKEQHTSYVHTEVKMPMHLAQPVFMSSSEGLAKELIGEGFHASISRFTGASKEAVIYESPKLAKEAQDDFEGKQREQEQLAQAFEKELERRTEIYRKQAEKESELIRKELEKQHMRDVEFRKELADVAIENQKKQIDIESRYAKRELDRQRQMARESLERSKFQSEIQVNLETAVGATQSGSSTVAESEAVQVQCN</sequence>
<evidence type="ECO:0000313" key="4">
    <source>
        <dbReference type="Proteomes" id="UP000192578"/>
    </source>
</evidence>
<proteinExistence type="predicted"/>
<feature type="region of interest" description="Disordered" evidence="2">
    <location>
        <begin position="1"/>
        <end position="29"/>
    </location>
</feature>
<reference evidence="4" key="1">
    <citation type="submission" date="2017-01" db="EMBL/GenBank/DDBJ databases">
        <title>Comparative genomics of anhydrobiosis in the tardigrade Hypsibius dujardini.</title>
        <authorList>
            <person name="Yoshida Y."/>
            <person name="Koutsovoulos G."/>
            <person name="Laetsch D."/>
            <person name="Stevens L."/>
            <person name="Kumar S."/>
            <person name="Horikawa D."/>
            <person name="Ishino K."/>
            <person name="Komine S."/>
            <person name="Tomita M."/>
            <person name="Blaxter M."/>
            <person name="Arakawa K."/>
        </authorList>
    </citation>
    <scope>NUCLEOTIDE SEQUENCE [LARGE SCALE GENOMIC DNA]</scope>
    <source>
        <strain evidence="4">Z151</strain>
    </source>
</reference>
<gene>
    <name evidence="3" type="ORF">BV898_12322</name>
</gene>
<dbReference type="EMBL" id="MTYJ01000123">
    <property type="protein sequence ID" value="OQV13470.1"/>
    <property type="molecule type" value="Genomic_DNA"/>
</dbReference>
<dbReference type="Proteomes" id="UP000192578">
    <property type="component" value="Unassembled WGS sequence"/>
</dbReference>
<feature type="coiled-coil region" evidence="1">
    <location>
        <begin position="88"/>
        <end position="141"/>
    </location>
</feature>
<organism evidence="3 4">
    <name type="scientific">Hypsibius exemplaris</name>
    <name type="common">Freshwater tardigrade</name>
    <dbReference type="NCBI Taxonomy" id="2072580"/>
    <lineage>
        <taxon>Eukaryota</taxon>
        <taxon>Metazoa</taxon>
        <taxon>Ecdysozoa</taxon>
        <taxon>Tardigrada</taxon>
        <taxon>Eutardigrada</taxon>
        <taxon>Parachela</taxon>
        <taxon>Hypsibioidea</taxon>
        <taxon>Hypsibiidae</taxon>
        <taxon>Hypsibius</taxon>
    </lineage>
</organism>
<feature type="compositionally biased region" description="Low complexity" evidence="2">
    <location>
        <begin position="10"/>
        <end position="19"/>
    </location>
</feature>
<name>A0A1W0WE44_HYPEX</name>
<keyword evidence="4" id="KW-1185">Reference proteome</keyword>
<accession>A0A1W0WE44</accession>
<evidence type="ECO:0000256" key="1">
    <source>
        <dbReference type="SAM" id="Coils"/>
    </source>
</evidence>
<keyword evidence="1" id="KW-0175">Coiled coil</keyword>
<dbReference type="OrthoDB" id="10055812at2759"/>
<evidence type="ECO:0000313" key="3">
    <source>
        <dbReference type="EMBL" id="OQV13470.1"/>
    </source>
</evidence>
<evidence type="ECO:0000256" key="2">
    <source>
        <dbReference type="SAM" id="MobiDB-lite"/>
    </source>
</evidence>